<gene>
    <name evidence="3" type="ORF">IAA08_12705</name>
</gene>
<comment type="caution">
    <text evidence="3">The sequence shown here is derived from an EMBL/GenBank/DDBJ whole genome shotgun (WGS) entry which is preliminary data.</text>
</comment>
<protein>
    <submittedName>
        <fullName evidence="3">SDR family NAD(P)-dependent oxidoreductase</fullName>
    </submittedName>
</protein>
<dbReference type="PRINTS" id="PR00081">
    <property type="entry name" value="GDHRDH"/>
</dbReference>
<keyword evidence="2" id="KW-0560">Oxidoreductase</keyword>
<name>A0A9D2D550_9FIRM</name>
<dbReference type="PANTHER" id="PTHR42901">
    <property type="entry name" value="ALCOHOL DEHYDROGENASE"/>
    <property type="match status" value="1"/>
</dbReference>
<dbReference type="InterPro" id="IPR036291">
    <property type="entry name" value="NAD(P)-bd_dom_sf"/>
</dbReference>
<reference evidence="3" key="2">
    <citation type="submission" date="2021-04" db="EMBL/GenBank/DDBJ databases">
        <authorList>
            <person name="Gilroy R."/>
        </authorList>
    </citation>
    <scope>NUCLEOTIDE SEQUENCE</scope>
    <source>
        <strain evidence="3">CHK192-9172</strain>
    </source>
</reference>
<accession>A0A9D2D550</accession>
<dbReference type="Proteomes" id="UP000824024">
    <property type="component" value="Unassembled WGS sequence"/>
</dbReference>
<dbReference type="GO" id="GO:0016491">
    <property type="term" value="F:oxidoreductase activity"/>
    <property type="evidence" value="ECO:0007669"/>
    <property type="project" value="UniProtKB-KW"/>
</dbReference>
<proteinExistence type="inferred from homology"/>
<dbReference type="InterPro" id="IPR002347">
    <property type="entry name" value="SDR_fam"/>
</dbReference>
<dbReference type="EMBL" id="DXCH01000336">
    <property type="protein sequence ID" value="HIZ08783.1"/>
    <property type="molecule type" value="Genomic_DNA"/>
</dbReference>
<evidence type="ECO:0000256" key="2">
    <source>
        <dbReference type="ARBA" id="ARBA00023002"/>
    </source>
</evidence>
<dbReference type="PROSITE" id="PS00061">
    <property type="entry name" value="ADH_SHORT"/>
    <property type="match status" value="1"/>
</dbReference>
<dbReference type="InterPro" id="IPR020904">
    <property type="entry name" value="Sc_DH/Rdtase_CS"/>
</dbReference>
<dbReference type="AlphaFoldDB" id="A0A9D2D550"/>
<evidence type="ECO:0000313" key="3">
    <source>
        <dbReference type="EMBL" id="HIZ08783.1"/>
    </source>
</evidence>
<dbReference type="PANTHER" id="PTHR42901:SF1">
    <property type="entry name" value="ALCOHOL DEHYDROGENASE"/>
    <property type="match status" value="1"/>
</dbReference>
<comment type="similarity">
    <text evidence="1">Belongs to the short-chain dehydrogenases/reductases (SDR) family.</text>
</comment>
<organism evidence="3 4">
    <name type="scientific">Candidatus Eubacterium avistercoris</name>
    <dbReference type="NCBI Taxonomy" id="2838567"/>
    <lineage>
        <taxon>Bacteria</taxon>
        <taxon>Bacillati</taxon>
        <taxon>Bacillota</taxon>
        <taxon>Clostridia</taxon>
        <taxon>Eubacteriales</taxon>
        <taxon>Eubacteriaceae</taxon>
        <taxon>Eubacterium</taxon>
    </lineage>
</organism>
<evidence type="ECO:0000256" key="1">
    <source>
        <dbReference type="ARBA" id="ARBA00006484"/>
    </source>
</evidence>
<evidence type="ECO:0000313" key="4">
    <source>
        <dbReference type="Proteomes" id="UP000824024"/>
    </source>
</evidence>
<reference evidence="3" key="1">
    <citation type="journal article" date="2021" name="PeerJ">
        <title>Extensive microbial diversity within the chicken gut microbiome revealed by metagenomics and culture.</title>
        <authorList>
            <person name="Gilroy R."/>
            <person name="Ravi A."/>
            <person name="Getino M."/>
            <person name="Pursley I."/>
            <person name="Horton D.L."/>
            <person name="Alikhan N.F."/>
            <person name="Baker D."/>
            <person name="Gharbi K."/>
            <person name="Hall N."/>
            <person name="Watson M."/>
            <person name="Adriaenssens E.M."/>
            <person name="Foster-Nyarko E."/>
            <person name="Jarju S."/>
            <person name="Secka A."/>
            <person name="Antonio M."/>
            <person name="Oren A."/>
            <person name="Chaudhuri R.R."/>
            <person name="La Ragione R."/>
            <person name="Hildebrand F."/>
            <person name="Pallen M.J."/>
        </authorList>
    </citation>
    <scope>NUCLEOTIDE SEQUENCE</scope>
    <source>
        <strain evidence="3">CHK192-9172</strain>
    </source>
</reference>
<sequence length="270" mass="30373">MENNNYGAETSRQKQIAVITGASSGLGREYVKYLVSRFVLDEFWLIARRKERLEELAASIPVPSRLFSLDLSEDESIRVLQSALEEEKPAVRFLINAAGFGKMGNYKDIPLEELDRMVLVNCKAMMDVTQVCIPYTQKGSRILEISSVASFQPLPGFNVYAASKAFVTSYSRALHWELFLKGIRVTGVCPYWIKDTEFIATTKTDTAHPNAIRHFILPTTARRVVFHSMWQNKIGLGIATPGIVSSLYRLGAKFVPHEIAIAAWEGLRRL</sequence>
<dbReference type="CDD" id="cd05233">
    <property type="entry name" value="SDR_c"/>
    <property type="match status" value="1"/>
</dbReference>
<dbReference type="Gene3D" id="3.40.50.720">
    <property type="entry name" value="NAD(P)-binding Rossmann-like Domain"/>
    <property type="match status" value="1"/>
</dbReference>
<dbReference type="Pfam" id="PF00106">
    <property type="entry name" value="adh_short"/>
    <property type="match status" value="1"/>
</dbReference>
<dbReference type="SUPFAM" id="SSF51735">
    <property type="entry name" value="NAD(P)-binding Rossmann-fold domains"/>
    <property type="match status" value="1"/>
</dbReference>